<sequence>MSDGAIQLQVLDGTHLRQLDLSLLVADRTLTGAQILDIAHSQASLSLFGLPLPDPLKASALNRLRSNPEASLSTETQYAPSKASQILKHYILAIADELKDNPLVVSILDGSTLRLLFEDEDDFAMLAENLFTDLDVEDKGKISKSEIRNALVLMGVDMGVPPFSEFPQLDDLLRKHGVDGEEELGQAQFAQLLQSVLQDLEEELSKKNFAFFQNIQIINGSKLRQLLANEKELNRIVEKAFQEKSDAKDDLGSTEIIRSFLKRNTKELGLPLFEAGDAAVLLYDTVFADIAKEKDGVELDKEKLTKLMKDVLQKLAEQLELNPVYQDFA</sequence>
<evidence type="ECO:0000313" key="2">
    <source>
        <dbReference type="Proteomes" id="UP000087171"/>
    </source>
</evidence>
<dbReference type="KEGG" id="cam:101501040"/>
<reference evidence="2" key="1">
    <citation type="journal article" date="2013" name="Nat. Biotechnol.">
        <title>Draft genome sequence of chickpea (Cicer arietinum) provides a resource for trait improvement.</title>
        <authorList>
            <person name="Varshney R.K."/>
            <person name="Song C."/>
            <person name="Saxena R.K."/>
            <person name="Azam S."/>
            <person name="Yu S."/>
            <person name="Sharpe A.G."/>
            <person name="Cannon S."/>
            <person name="Baek J."/>
            <person name="Rosen B.D."/>
            <person name="Tar'an B."/>
            <person name="Millan T."/>
            <person name="Zhang X."/>
            <person name="Ramsay L.D."/>
            <person name="Iwata A."/>
            <person name="Wang Y."/>
            <person name="Nelson W."/>
            <person name="Farmer A.D."/>
            <person name="Gaur P.M."/>
            <person name="Soderlund C."/>
            <person name="Penmetsa R.V."/>
            <person name="Xu C."/>
            <person name="Bharti A.K."/>
            <person name="He W."/>
            <person name="Winter P."/>
            <person name="Zhao S."/>
            <person name="Hane J.K."/>
            <person name="Carrasquilla-Garcia N."/>
            <person name="Condie J.A."/>
            <person name="Upadhyaya H.D."/>
            <person name="Luo M.C."/>
            <person name="Thudi M."/>
            <person name="Gowda C.L."/>
            <person name="Singh N.P."/>
            <person name="Lichtenzveig J."/>
            <person name="Gali K.K."/>
            <person name="Rubio J."/>
            <person name="Nadarajan N."/>
            <person name="Dolezel J."/>
            <person name="Bansal K.C."/>
            <person name="Xu X."/>
            <person name="Edwards D."/>
            <person name="Zhang G."/>
            <person name="Kahl G."/>
            <person name="Gil J."/>
            <person name="Singh K.B."/>
            <person name="Datta S.K."/>
            <person name="Jackson S.A."/>
            <person name="Wang J."/>
            <person name="Cook D.R."/>
        </authorList>
    </citation>
    <scope>NUCLEOTIDE SEQUENCE [LARGE SCALE GENOMIC DNA]</scope>
    <source>
        <strain evidence="2">cv. CDC Frontier</strain>
    </source>
</reference>
<proteinExistence type="predicted"/>
<dbReference type="InterPro" id="IPR002048">
    <property type="entry name" value="EF_hand_dom"/>
</dbReference>
<feature type="domain" description="EF-hand" evidence="1">
    <location>
        <begin position="122"/>
        <end position="157"/>
    </location>
</feature>
<dbReference type="PANTHER" id="PTHR34574">
    <property type="entry name" value="CALCIUM-BINDING EF-HAND FAMILY PROTEIN-RELATED"/>
    <property type="match status" value="1"/>
</dbReference>
<dbReference type="GeneID" id="101501040"/>
<gene>
    <name evidence="3" type="primary">LOC101501040</name>
</gene>
<dbReference type="PROSITE" id="PS50222">
    <property type="entry name" value="EF_HAND_2"/>
    <property type="match status" value="1"/>
</dbReference>
<dbReference type="InterPro" id="IPR011992">
    <property type="entry name" value="EF-hand-dom_pair"/>
</dbReference>
<reference evidence="3" key="2">
    <citation type="submission" date="2025-08" db="UniProtKB">
        <authorList>
            <consortium name="RefSeq"/>
        </authorList>
    </citation>
    <scope>IDENTIFICATION</scope>
    <source>
        <tissue evidence="3">Etiolated seedlings</tissue>
    </source>
</reference>
<evidence type="ECO:0000313" key="3">
    <source>
        <dbReference type="RefSeq" id="XP_004494695.1"/>
    </source>
</evidence>
<accession>A0A1S2XWE6</accession>
<dbReference type="Gene3D" id="1.10.238.10">
    <property type="entry name" value="EF-hand"/>
    <property type="match status" value="1"/>
</dbReference>
<keyword evidence="2" id="KW-1185">Reference proteome</keyword>
<dbReference type="SUPFAM" id="SSF47473">
    <property type="entry name" value="EF-hand"/>
    <property type="match status" value="1"/>
</dbReference>
<dbReference type="GO" id="GO:0005509">
    <property type="term" value="F:calcium ion binding"/>
    <property type="evidence" value="ECO:0007669"/>
    <property type="project" value="InterPro"/>
</dbReference>
<dbReference type="STRING" id="3827.A0A1S2XWE6"/>
<dbReference type="PaxDb" id="3827-XP_004494695.1"/>
<dbReference type="Proteomes" id="UP000087171">
    <property type="component" value="Chromosome Ca3"/>
</dbReference>
<evidence type="ECO:0000259" key="1">
    <source>
        <dbReference type="PROSITE" id="PS50222"/>
    </source>
</evidence>
<dbReference type="AlphaFoldDB" id="A0A1S2XWE6"/>
<dbReference type="PANTHER" id="PTHR34574:SF3">
    <property type="entry name" value="CALCIUM-BINDING EF HAND FAMILY PROTEIN"/>
    <property type="match status" value="1"/>
</dbReference>
<dbReference type="eggNOG" id="ENOG502QVY4">
    <property type="taxonomic scope" value="Eukaryota"/>
</dbReference>
<name>A0A1S2XWE6_CICAR</name>
<dbReference type="RefSeq" id="XP_004494695.1">
    <property type="nucleotide sequence ID" value="XM_004494638.3"/>
</dbReference>
<dbReference type="OrthoDB" id="2016045at2759"/>
<protein>
    <submittedName>
        <fullName evidence="3">Uncharacterized protein LOC101501040</fullName>
    </submittedName>
</protein>
<organism evidence="2 3">
    <name type="scientific">Cicer arietinum</name>
    <name type="common">Chickpea</name>
    <name type="synonym">Garbanzo</name>
    <dbReference type="NCBI Taxonomy" id="3827"/>
    <lineage>
        <taxon>Eukaryota</taxon>
        <taxon>Viridiplantae</taxon>
        <taxon>Streptophyta</taxon>
        <taxon>Embryophyta</taxon>
        <taxon>Tracheophyta</taxon>
        <taxon>Spermatophyta</taxon>
        <taxon>Magnoliopsida</taxon>
        <taxon>eudicotyledons</taxon>
        <taxon>Gunneridae</taxon>
        <taxon>Pentapetalae</taxon>
        <taxon>rosids</taxon>
        <taxon>fabids</taxon>
        <taxon>Fabales</taxon>
        <taxon>Fabaceae</taxon>
        <taxon>Papilionoideae</taxon>
        <taxon>50 kb inversion clade</taxon>
        <taxon>NPAAA clade</taxon>
        <taxon>Hologalegina</taxon>
        <taxon>IRL clade</taxon>
        <taxon>Cicereae</taxon>
        <taxon>Cicer</taxon>
    </lineage>
</organism>